<dbReference type="AlphaFoldDB" id="A0A179HLY3"/>
<dbReference type="EMBL" id="LSBI01000004">
    <property type="protein sequence ID" value="OAQ90872.1"/>
    <property type="molecule type" value="Genomic_DNA"/>
</dbReference>
<gene>
    <name evidence="2" type="ORF">VFPFJ_05031</name>
</gene>
<feature type="region of interest" description="Disordered" evidence="1">
    <location>
        <begin position="1"/>
        <end position="34"/>
    </location>
</feature>
<organism evidence="2 3">
    <name type="scientific">Purpureocillium lilacinum</name>
    <name type="common">Paecilomyces lilacinus</name>
    <dbReference type="NCBI Taxonomy" id="33203"/>
    <lineage>
        <taxon>Eukaryota</taxon>
        <taxon>Fungi</taxon>
        <taxon>Dikarya</taxon>
        <taxon>Ascomycota</taxon>
        <taxon>Pezizomycotina</taxon>
        <taxon>Sordariomycetes</taxon>
        <taxon>Hypocreomycetidae</taxon>
        <taxon>Hypocreales</taxon>
        <taxon>Ophiocordycipitaceae</taxon>
        <taxon>Purpureocillium</taxon>
    </lineage>
</organism>
<evidence type="ECO:0000313" key="2">
    <source>
        <dbReference type="EMBL" id="OAQ90872.1"/>
    </source>
</evidence>
<dbReference type="Proteomes" id="UP000078340">
    <property type="component" value="Unassembled WGS sequence"/>
</dbReference>
<protein>
    <submittedName>
        <fullName evidence="2">Uncharacterized protein</fullName>
    </submittedName>
</protein>
<evidence type="ECO:0000256" key="1">
    <source>
        <dbReference type="SAM" id="MobiDB-lite"/>
    </source>
</evidence>
<evidence type="ECO:0000313" key="3">
    <source>
        <dbReference type="Proteomes" id="UP000078340"/>
    </source>
</evidence>
<accession>A0A179HLY3</accession>
<reference evidence="2 3" key="1">
    <citation type="submission" date="2016-02" db="EMBL/GenBank/DDBJ databases">
        <title>Biosynthesis of antibiotic leucinostatins and their inhibition on Phytophthora in bio-control Purpureocillium lilacinum.</title>
        <authorList>
            <person name="Wang G."/>
            <person name="Liu Z."/>
            <person name="Lin R."/>
            <person name="Li E."/>
            <person name="Mao Z."/>
            <person name="Ling J."/>
            <person name="Yin W."/>
            <person name="Xie B."/>
        </authorList>
    </citation>
    <scope>NUCLEOTIDE SEQUENCE [LARGE SCALE GENOMIC DNA]</scope>
    <source>
        <strain evidence="2">PLFJ-1</strain>
    </source>
</reference>
<comment type="caution">
    <text evidence="2">The sequence shown here is derived from an EMBL/GenBank/DDBJ whole genome shotgun (WGS) entry which is preliminary data.</text>
</comment>
<name>A0A179HLY3_PURLI</name>
<proteinExistence type="predicted"/>
<sequence>MGVPLSRRGDNEMPSAVGPITPPHLPHRPAAGPLSGSRCNGCGRRWAASSTGDDVLARRCGRGTESRTNDCHRPSRYRFGGHARTHQVRRPCLLYMEHETTGACPATTMINKWRLERNACVRSFRRPRRPVLDPPSTPITDGMAVALASALAWRAQKWRRQICLLLLLNVVVAAPAIGRPWAGPASPHLLSQLAGGGRTWRARATGWYWWRPSMQSWCRRRRRPRRRPLLFVGLGWGEGKKGFAVCSGLSVMHALHDACTNARTCNHFFPLVSSHPFDNFFATPSLLGDSSSASMLPRAGLARDGKRHGLAGHGDPMGLGQRGLGWHGCRRCCWKVGGGGGSEPKQNGPGF</sequence>